<evidence type="ECO:0000256" key="1">
    <source>
        <dbReference type="ARBA" id="ARBA00022649"/>
    </source>
</evidence>
<feature type="binding site" evidence="6">
    <location>
        <position position="105"/>
    </location>
    <ligand>
        <name>Mg(2+)</name>
        <dbReference type="ChEBI" id="CHEBI:18420"/>
    </ligand>
</feature>
<dbReference type="CDD" id="cd09873">
    <property type="entry name" value="PIN_Pae0151-like"/>
    <property type="match status" value="1"/>
</dbReference>
<dbReference type="EMBL" id="JAYGHY010000017">
    <property type="protein sequence ID" value="MEA5442363.1"/>
    <property type="molecule type" value="Genomic_DNA"/>
</dbReference>
<feature type="binding site" evidence="6">
    <location>
        <position position="11"/>
    </location>
    <ligand>
        <name>Mg(2+)</name>
        <dbReference type="ChEBI" id="CHEBI:18420"/>
    </ligand>
</feature>
<keyword evidence="3 6" id="KW-0479">Metal-binding</keyword>
<comment type="cofactor">
    <cofactor evidence="6">
        <name>Mg(2+)</name>
        <dbReference type="ChEBI" id="CHEBI:18420"/>
    </cofactor>
</comment>
<evidence type="ECO:0000313" key="10">
    <source>
        <dbReference type="Proteomes" id="UP001302329"/>
    </source>
</evidence>
<dbReference type="SUPFAM" id="SSF88723">
    <property type="entry name" value="PIN domain-like"/>
    <property type="match status" value="1"/>
</dbReference>
<feature type="region of interest" description="Disordered" evidence="7">
    <location>
        <begin position="131"/>
        <end position="154"/>
    </location>
</feature>
<dbReference type="InterPro" id="IPR029060">
    <property type="entry name" value="PIN-like_dom_sf"/>
</dbReference>
<dbReference type="InterPro" id="IPR002716">
    <property type="entry name" value="PIN_dom"/>
</dbReference>
<keyword evidence="5 6" id="KW-0460">Magnesium</keyword>
<evidence type="ECO:0000259" key="8">
    <source>
        <dbReference type="Pfam" id="PF01850"/>
    </source>
</evidence>
<evidence type="ECO:0000256" key="6">
    <source>
        <dbReference type="HAMAP-Rule" id="MF_00265"/>
    </source>
</evidence>
<accession>A0ABU5SV39</accession>
<feature type="domain" description="PIN" evidence="8">
    <location>
        <begin position="9"/>
        <end position="128"/>
    </location>
</feature>
<evidence type="ECO:0000256" key="5">
    <source>
        <dbReference type="ARBA" id="ARBA00022842"/>
    </source>
</evidence>
<dbReference type="InterPro" id="IPR044153">
    <property type="entry name" value="PIN_Pae0151-like"/>
</dbReference>
<gene>
    <name evidence="6" type="primary">vapC</name>
    <name evidence="9" type="ORF">VB739_07350</name>
</gene>
<dbReference type="Pfam" id="PF01850">
    <property type="entry name" value="PIN"/>
    <property type="match status" value="1"/>
</dbReference>
<evidence type="ECO:0000256" key="4">
    <source>
        <dbReference type="ARBA" id="ARBA00022801"/>
    </source>
</evidence>
<protein>
    <recommendedName>
        <fullName evidence="6">Ribonuclease VapC</fullName>
        <shortName evidence="6">RNase VapC</shortName>
        <ecNumber evidence="6">3.1.-.-</ecNumber>
    </recommendedName>
    <alternativeName>
        <fullName evidence="6">Toxin VapC</fullName>
    </alternativeName>
</protein>
<evidence type="ECO:0000256" key="3">
    <source>
        <dbReference type="ARBA" id="ARBA00022723"/>
    </source>
</evidence>
<reference evidence="9 10" key="1">
    <citation type="submission" date="2023-12" db="EMBL/GenBank/DDBJ databases">
        <title>Baltic Sea Cyanobacteria.</title>
        <authorList>
            <person name="Delbaje E."/>
            <person name="Fewer D.P."/>
            <person name="Shishido T.K."/>
        </authorList>
    </citation>
    <scope>NUCLEOTIDE SEQUENCE [LARGE SCALE GENOMIC DNA]</scope>
    <source>
        <strain evidence="9 10">UHCC 0281</strain>
    </source>
</reference>
<name>A0ABU5SV39_9CYAN</name>
<organism evidence="9 10">
    <name type="scientific">Cyanobium gracile UHCC 0281</name>
    <dbReference type="NCBI Taxonomy" id="3110309"/>
    <lineage>
        <taxon>Bacteria</taxon>
        <taxon>Bacillati</taxon>
        <taxon>Cyanobacteriota</taxon>
        <taxon>Cyanophyceae</taxon>
        <taxon>Synechococcales</taxon>
        <taxon>Prochlorococcaceae</taxon>
        <taxon>Cyanobium</taxon>
    </lineage>
</organism>
<keyword evidence="10" id="KW-1185">Reference proteome</keyword>
<dbReference type="PANTHER" id="PTHR35901">
    <property type="entry name" value="RIBONUCLEASE VAPC3"/>
    <property type="match status" value="1"/>
</dbReference>
<dbReference type="HAMAP" id="MF_00265">
    <property type="entry name" value="VapC_Nob1"/>
    <property type="match status" value="1"/>
</dbReference>
<sequence>MVAEPTIWVVDASVAFAWFAAVPGSEQAAWLLEPGSAAVLLAPDLVLVELLNAGWKCLRLGAITAEQFQMLAHRGAEPFSHLAPSQALLARAAHWCVELDHPAYDCLYVALAERERATLITADQRLLRKLQPPRPGLPPAIDLSGLTDSASAPP</sequence>
<dbReference type="PANTHER" id="PTHR35901:SF1">
    <property type="entry name" value="EXONUCLEASE VAPC9"/>
    <property type="match status" value="1"/>
</dbReference>
<comment type="caution">
    <text evidence="9">The sequence shown here is derived from an EMBL/GenBank/DDBJ whole genome shotgun (WGS) entry which is preliminary data.</text>
</comment>
<keyword evidence="4 6" id="KW-0378">Hydrolase</keyword>
<evidence type="ECO:0000256" key="7">
    <source>
        <dbReference type="SAM" id="MobiDB-lite"/>
    </source>
</evidence>
<dbReference type="Gene3D" id="3.40.50.1010">
    <property type="entry name" value="5'-nuclease"/>
    <property type="match status" value="1"/>
</dbReference>
<proteinExistence type="inferred from homology"/>
<keyword evidence="6" id="KW-0800">Toxin</keyword>
<dbReference type="RefSeq" id="WP_323356440.1">
    <property type="nucleotide sequence ID" value="NZ_JAYGHY010000017.1"/>
</dbReference>
<comment type="similarity">
    <text evidence="6">Belongs to the PINc/VapC protein family.</text>
</comment>
<evidence type="ECO:0000313" key="9">
    <source>
        <dbReference type="EMBL" id="MEA5442363.1"/>
    </source>
</evidence>
<dbReference type="Proteomes" id="UP001302329">
    <property type="component" value="Unassembled WGS sequence"/>
</dbReference>
<dbReference type="EC" id="3.1.-.-" evidence="6"/>
<comment type="function">
    <text evidence="6">Toxic component of a toxin-antitoxin (TA) system. An RNase.</text>
</comment>
<keyword evidence="1 6" id="KW-1277">Toxin-antitoxin system</keyword>
<keyword evidence="2 6" id="KW-0540">Nuclease</keyword>
<dbReference type="InterPro" id="IPR022907">
    <property type="entry name" value="VapC_family"/>
</dbReference>
<dbReference type="InterPro" id="IPR051619">
    <property type="entry name" value="TypeII_TA_RNase_PINc/VapC"/>
</dbReference>
<evidence type="ECO:0000256" key="2">
    <source>
        <dbReference type="ARBA" id="ARBA00022722"/>
    </source>
</evidence>